<accession>A0A222VQC4</accession>
<reference evidence="5 6" key="1">
    <citation type="submission" date="2016-10" db="EMBL/GenBank/DDBJ databases">
        <authorList>
            <person name="de Groot N.N."/>
        </authorList>
    </citation>
    <scope>NUCLEOTIDE SEQUENCE [LARGE SCALE GENOMIC DNA]</scope>
    <source>
        <strain evidence="5 6">CGMCC 4.5506</strain>
    </source>
</reference>
<evidence type="ECO:0000256" key="4">
    <source>
        <dbReference type="ARBA" id="ARBA00023163"/>
    </source>
</evidence>
<proteinExistence type="inferred from homology"/>
<evidence type="ECO:0000256" key="3">
    <source>
        <dbReference type="ARBA" id="ARBA00023125"/>
    </source>
</evidence>
<dbReference type="PROSITE" id="PS50931">
    <property type="entry name" value="HTH_LYSR"/>
    <property type="match status" value="1"/>
</dbReference>
<dbReference type="Pfam" id="PF00126">
    <property type="entry name" value="HTH_1"/>
    <property type="match status" value="1"/>
</dbReference>
<dbReference type="GO" id="GO:0003700">
    <property type="term" value="F:DNA-binding transcription factor activity"/>
    <property type="evidence" value="ECO:0007669"/>
    <property type="project" value="InterPro"/>
</dbReference>
<dbReference type="GO" id="GO:0005829">
    <property type="term" value="C:cytosol"/>
    <property type="evidence" value="ECO:0007669"/>
    <property type="project" value="TreeGrafter"/>
</dbReference>
<sequence length="305" mass="32354">MLDVRRLRLLDELDRRGTINAVAVALHLAPSGVSQQLSLLEAEAGVALLERVGRNVRLTEAARVLVGHTRTVLAQLEEAESDLAGFADRPRGTVTIACFQTAAVTLLPRALRALEEHELVRVELRQAEPEVALPSLLAHDVDLVVTEDYQDRPSAPVSGSHTEPLCADPMLLARGGGRSAQEPGPPTSLAAVAAASDDAWVLEPEGTAARRWAEALCAAAGFEPDVRYEATDMSVHLALVRANAATALLPSLISADGTDRIGSVRPVVLPGHERLISTVVREGSQTHPAIVVVREALRSAAAHVS</sequence>
<dbReference type="PANTHER" id="PTHR30419">
    <property type="entry name" value="HTH-TYPE TRANSCRIPTIONAL REGULATOR YBHD"/>
    <property type="match status" value="1"/>
</dbReference>
<dbReference type="STRING" id="530584.SAMN05421630_1011329"/>
<evidence type="ECO:0000313" key="5">
    <source>
        <dbReference type="EMBL" id="SDC32980.1"/>
    </source>
</evidence>
<keyword evidence="3 5" id="KW-0238">DNA-binding</keyword>
<keyword evidence="2" id="KW-0805">Transcription regulation</keyword>
<dbReference type="InterPro" id="IPR036388">
    <property type="entry name" value="WH-like_DNA-bd_sf"/>
</dbReference>
<dbReference type="RefSeq" id="WP_091798407.1">
    <property type="nucleotide sequence ID" value="NZ_CP016353.1"/>
</dbReference>
<dbReference type="InterPro" id="IPR000847">
    <property type="entry name" value="LysR_HTH_N"/>
</dbReference>
<dbReference type="SUPFAM" id="SSF46785">
    <property type="entry name" value="Winged helix' DNA-binding domain"/>
    <property type="match status" value="1"/>
</dbReference>
<dbReference type="InterPro" id="IPR005119">
    <property type="entry name" value="LysR_subst-bd"/>
</dbReference>
<dbReference type="InterPro" id="IPR050950">
    <property type="entry name" value="HTH-type_LysR_regulators"/>
</dbReference>
<name>A0A222VQC4_9PSEU</name>
<dbReference type="Gene3D" id="1.10.10.10">
    <property type="entry name" value="Winged helix-like DNA-binding domain superfamily/Winged helix DNA-binding domain"/>
    <property type="match status" value="1"/>
</dbReference>
<keyword evidence="6" id="KW-1185">Reference proteome</keyword>
<dbReference type="Gene3D" id="3.40.190.10">
    <property type="entry name" value="Periplasmic binding protein-like II"/>
    <property type="match status" value="2"/>
</dbReference>
<dbReference type="AlphaFoldDB" id="A0A222VQC4"/>
<gene>
    <name evidence="5" type="ORF">SAMN05421630_1011329</name>
</gene>
<dbReference type="GO" id="GO:0003677">
    <property type="term" value="F:DNA binding"/>
    <property type="evidence" value="ECO:0007669"/>
    <property type="project" value="UniProtKB-KW"/>
</dbReference>
<evidence type="ECO:0000313" key="6">
    <source>
        <dbReference type="Proteomes" id="UP000199494"/>
    </source>
</evidence>
<evidence type="ECO:0000256" key="2">
    <source>
        <dbReference type="ARBA" id="ARBA00023015"/>
    </source>
</evidence>
<dbReference type="InterPro" id="IPR036390">
    <property type="entry name" value="WH_DNA-bd_sf"/>
</dbReference>
<dbReference type="Proteomes" id="UP000199494">
    <property type="component" value="Unassembled WGS sequence"/>
</dbReference>
<evidence type="ECO:0000256" key="1">
    <source>
        <dbReference type="ARBA" id="ARBA00009437"/>
    </source>
</evidence>
<dbReference type="EMBL" id="FMZE01000001">
    <property type="protein sequence ID" value="SDC32980.1"/>
    <property type="molecule type" value="Genomic_DNA"/>
</dbReference>
<dbReference type="SUPFAM" id="SSF53850">
    <property type="entry name" value="Periplasmic binding protein-like II"/>
    <property type="match status" value="1"/>
</dbReference>
<protein>
    <submittedName>
        <fullName evidence="5">DNA-binding transcriptional regulator, LysR family</fullName>
    </submittedName>
</protein>
<dbReference type="OrthoDB" id="4131546at2"/>
<dbReference type="Pfam" id="PF03466">
    <property type="entry name" value="LysR_substrate"/>
    <property type="match status" value="1"/>
</dbReference>
<keyword evidence="4" id="KW-0804">Transcription</keyword>
<comment type="similarity">
    <text evidence="1">Belongs to the LysR transcriptional regulatory family.</text>
</comment>
<dbReference type="KEGG" id="pmad:BAY61_14745"/>
<organism evidence="5 6">
    <name type="scientific">Prauserella marina</name>
    <dbReference type="NCBI Taxonomy" id="530584"/>
    <lineage>
        <taxon>Bacteria</taxon>
        <taxon>Bacillati</taxon>
        <taxon>Actinomycetota</taxon>
        <taxon>Actinomycetes</taxon>
        <taxon>Pseudonocardiales</taxon>
        <taxon>Pseudonocardiaceae</taxon>
        <taxon>Prauserella</taxon>
    </lineage>
</organism>
<dbReference type="PANTHER" id="PTHR30419:SF8">
    <property type="entry name" value="NITROGEN ASSIMILATION TRANSCRIPTIONAL ACTIVATOR-RELATED"/>
    <property type="match status" value="1"/>
</dbReference>